<name>A0A0P1E963_9RHOB</name>
<reference evidence="2" key="1">
    <citation type="submission" date="2015-09" db="EMBL/GenBank/DDBJ databases">
        <authorList>
            <person name="Rodrigo-Torres L."/>
            <person name="Arahal D.R."/>
        </authorList>
    </citation>
    <scope>NUCLEOTIDE SEQUENCE [LARGE SCALE GENOMIC DNA]</scope>
    <source>
        <strain evidence="2">CECT 4293</strain>
    </source>
</reference>
<protein>
    <submittedName>
        <fullName evidence="1">Uncharacterized protein</fullName>
    </submittedName>
</protein>
<dbReference type="Proteomes" id="UP000050786">
    <property type="component" value="Unassembled WGS sequence"/>
</dbReference>
<evidence type="ECO:0000313" key="1">
    <source>
        <dbReference type="EMBL" id="CUH45673.1"/>
    </source>
</evidence>
<sequence>MGIGPRLKGYADLRAGDEYRSIAVTFAQAQAMKKPAAGSAAGFFILSPEG</sequence>
<gene>
    <name evidence="1" type="ORF">RUM4293_04590</name>
</gene>
<dbReference type="EMBL" id="CYPS01000067">
    <property type="protein sequence ID" value="CUH45673.1"/>
    <property type="molecule type" value="Genomic_DNA"/>
</dbReference>
<organism evidence="1 2">
    <name type="scientific">Ruegeria atlantica</name>
    <dbReference type="NCBI Taxonomy" id="81569"/>
    <lineage>
        <taxon>Bacteria</taxon>
        <taxon>Pseudomonadati</taxon>
        <taxon>Pseudomonadota</taxon>
        <taxon>Alphaproteobacteria</taxon>
        <taxon>Rhodobacterales</taxon>
        <taxon>Roseobacteraceae</taxon>
        <taxon>Ruegeria</taxon>
    </lineage>
</organism>
<evidence type="ECO:0000313" key="2">
    <source>
        <dbReference type="Proteomes" id="UP000050786"/>
    </source>
</evidence>
<keyword evidence="2" id="KW-1185">Reference proteome</keyword>
<proteinExistence type="predicted"/>
<accession>A0A0P1E963</accession>
<dbReference type="AlphaFoldDB" id="A0A0P1E963"/>